<keyword evidence="2" id="KW-1185">Reference proteome</keyword>
<dbReference type="PANTHER" id="PTHR23416:SF78">
    <property type="entry name" value="LIPOPOLYSACCHARIDE BIOSYNTHESIS O-ACETYL TRANSFERASE WBBJ-RELATED"/>
    <property type="match status" value="1"/>
</dbReference>
<dbReference type="InterPro" id="IPR051159">
    <property type="entry name" value="Hexapeptide_acetyltransf"/>
</dbReference>
<evidence type="ECO:0000313" key="2">
    <source>
        <dbReference type="Proteomes" id="UP001248581"/>
    </source>
</evidence>
<gene>
    <name evidence="1" type="ORF">RI845_05745</name>
</gene>
<dbReference type="RefSeq" id="WP_348388792.1">
    <property type="nucleotide sequence ID" value="NZ_CP134146.1"/>
</dbReference>
<name>A0ABY9TPI8_9GAMM</name>
<dbReference type="SUPFAM" id="SSF51161">
    <property type="entry name" value="Trimeric LpxA-like enzymes"/>
    <property type="match status" value="1"/>
</dbReference>
<accession>A0ABY9TPI8</accession>
<proteinExistence type="predicted"/>
<dbReference type="EMBL" id="CP134146">
    <property type="protein sequence ID" value="WNC69649.1"/>
    <property type="molecule type" value="Genomic_DNA"/>
</dbReference>
<organism evidence="1 2">
    <name type="scientific">Thalassotalea nanhaiensis</name>
    <dbReference type="NCBI Taxonomy" id="3065648"/>
    <lineage>
        <taxon>Bacteria</taxon>
        <taxon>Pseudomonadati</taxon>
        <taxon>Pseudomonadota</taxon>
        <taxon>Gammaproteobacteria</taxon>
        <taxon>Alteromonadales</taxon>
        <taxon>Colwelliaceae</taxon>
        <taxon>Thalassotalea</taxon>
    </lineage>
</organism>
<sequence>MNNMITFFRYCKKCKNLFRTIFYNWLFKSRMKEVSHNVDFQIYGDIRLGKNVRFDANSTIVVEKGGSLDVGDNAYIGANVMIRCYHGKVSIGNNVSINAFSFLNGAGGLFIGANTRIGSHTSIISSNHIFSDRNKLIKDQGTSKIGITIGENNWIGTNVTLLDGTITPDSTVIGASSLVTKPLESNGVFVGSPVKKIKEV</sequence>
<dbReference type="Gene3D" id="2.160.10.10">
    <property type="entry name" value="Hexapeptide repeat proteins"/>
    <property type="match status" value="2"/>
</dbReference>
<dbReference type="CDD" id="cd04647">
    <property type="entry name" value="LbH_MAT_like"/>
    <property type="match status" value="1"/>
</dbReference>
<keyword evidence="1" id="KW-0012">Acyltransferase</keyword>
<evidence type="ECO:0000313" key="1">
    <source>
        <dbReference type="EMBL" id="WNC69649.1"/>
    </source>
</evidence>
<dbReference type="EC" id="2.3.1.-" evidence="1"/>
<protein>
    <submittedName>
        <fullName evidence="1">Acyltransferase</fullName>
        <ecNumber evidence="1">2.3.1.-</ecNumber>
    </submittedName>
</protein>
<keyword evidence="1" id="KW-0808">Transferase</keyword>
<dbReference type="PANTHER" id="PTHR23416">
    <property type="entry name" value="SIALIC ACID SYNTHASE-RELATED"/>
    <property type="match status" value="1"/>
</dbReference>
<reference evidence="2" key="1">
    <citation type="submission" date="2023-09" db="EMBL/GenBank/DDBJ databases">
        <authorList>
            <person name="Li S."/>
            <person name="Li X."/>
            <person name="Zhang C."/>
            <person name="Zhao Z."/>
        </authorList>
    </citation>
    <scope>NUCLEOTIDE SEQUENCE [LARGE SCALE GENOMIC DNA]</scope>
    <source>
        <strain evidence="2">SQ345</strain>
    </source>
</reference>
<dbReference type="InterPro" id="IPR011004">
    <property type="entry name" value="Trimer_LpxA-like_sf"/>
</dbReference>
<dbReference type="Proteomes" id="UP001248581">
    <property type="component" value="Chromosome"/>
</dbReference>
<dbReference type="GO" id="GO:0016746">
    <property type="term" value="F:acyltransferase activity"/>
    <property type="evidence" value="ECO:0007669"/>
    <property type="project" value="UniProtKB-KW"/>
</dbReference>